<protein>
    <submittedName>
        <fullName evidence="2">Uncharacterized protein</fullName>
    </submittedName>
</protein>
<evidence type="ECO:0000313" key="3">
    <source>
        <dbReference type="Proteomes" id="UP001157418"/>
    </source>
</evidence>
<dbReference type="PANTHER" id="PTHR35307">
    <property type="entry name" value="PROTEIN, PUTATIVE-RELATED"/>
    <property type="match status" value="1"/>
</dbReference>
<feature type="transmembrane region" description="Helical" evidence="1">
    <location>
        <begin position="12"/>
        <end position="32"/>
    </location>
</feature>
<sequence length="398" mass="45514">MTQPIYPEDAIPWVGLFFTINAASLTLIAIAMKLPVDLNTDMSVNKTISIIFFIVMLGNSLPSLGLMNDTELLTNMVAFGILIITITVNVWIQYATAKEELIYVLPMIMLICSLPWPFSIALTIPASRKILQHRYKELHRMVSNHHEINFSNKRLKRYVKKYWMMAETSNPQFAIACSPVSSAFGVTCLCLACSLFFLFVHGGWISFTYAHSRSGYYEKSEYKWSMKFIIIMQTVGTIVGSIAPILRCLTSISHFDLSGKWTKNHLNVFRVEKYWTQILHLWKRNHVGSGIPGRHSKKLLHNFKNMILNFCIALQIMIVIICKTICLIPRSFLILFSCCCYFCKSLLKRFKQEPNASNSNVIPHTEEYTGYVLQTEAEAKLSKKNTKKVVQLYNSNSS</sequence>
<proteinExistence type="predicted"/>
<gene>
    <name evidence="2" type="ORF">LVIROSA_LOCUS28221</name>
</gene>
<dbReference type="EMBL" id="CAKMRJ010005412">
    <property type="protein sequence ID" value="CAH1442215.1"/>
    <property type="molecule type" value="Genomic_DNA"/>
</dbReference>
<dbReference type="Proteomes" id="UP001157418">
    <property type="component" value="Unassembled WGS sequence"/>
</dbReference>
<keyword evidence="1" id="KW-0812">Transmembrane</keyword>
<feature type="transmembrane region" description="Helical" evidence="1">
    <location>
        <begin position="224"/>
        <end position="246"/>
    </location>
</feature>
<name>A0AAU9NXM9_9ASTR</name>
<dbReference type="PANTHER" id="PTHR35307:SF9">
    <property type="entry name" value="TRANSMEMBRANE PROTEIN"/>
    <property type="match status" value="1"/>
</dbReference>
<feature type="transmembrane region" description="Helical" evidence="1">
    <location>
        <begin position="44"/>
        <end position="61"/>
    </location>
</feature>
<feature type="transmembrane region" description="Helical" evidence="1">
    <location>
        <begin position="73"/>
        <end position="95"/>
    </location>
</feature>
<feature type="transmembrane region" description="Helical" evidence="1">
    <location>
        <begin position="101"/>
        <end position="124"/>
    </location>
</feature>
<accession>A0AAU9NXM9</accession>
<keyword evidence="3" id="KW-1185">Reference proteome</keyword>
<comment type="caution">
    <text evidence="2">The sequence shown here is derived from an EMBL/GenBank/DDBJ whole genome shotgun (WGS) entry which is preliminary data.</text>
</comment>
<reference evidence="2 3" key="1">
    <citation type="submission" date="2022-01" db="EMBL/GenBank/DDBJ databases">
        <authorList>
            <person name="Xiong W."/>
            <person name="Schranz E."/>
        </authorList>
    </citation>
    <scope>NUCLEOTIDE SEQUENCE [LARGE SCALE GENOMIC DNA]</scope>
</reference>
<keyword evidence="1" id="KW-1133">Transmembrane helix</keyword>
<feature type="transmembrane region" description="Helical" evidence="1">
    <location>
        <begin position="173"/>
        <end position="204"/>
    </location>
</feature>
<evidence type="ECO:0000313" key="2">
    <source>
        <dbReference type="EMBL" id="CAH1442215.1"/>
    </source>
</evidence>
<keyword evidence="1" id="KW-0472">Membrane</keyword>
<dbReference type="AlphaFoldDB" id="A0AAU9NXM9"/>
<organism evidence="2 3">
    <name type="scientific">Lactuca virosa</name>
    <dbReference type="NCBI Taxonomy" id="75947"/>
    <lineage>
        <taxon>Eukaryota</taxon>
        <taxon>Viridiplantae</taxon>
        <taxon>Streptophyta</taxon>
        <taxon>Embryophyta</taxon>
        <taxon>Tracheophyta</taxon>
        <taxon>Spermatophyta</taxon>
        <taxon>Magnoliopsida</taxon>
        <taxon>eudicotyledons</taxon>
        <taxon>Gunneridae</taxon>
        <taxon>Pentapetalae</taxon>
        <taxon>asterids</taxon>
        <taxon>campanulids</taxon>
        <taxon>Asterales</taxon>
        <taxon>Asteraceae</taxon>
        <taxon>Cichorioideae</taxon>
        <taxon>Cichorieae</taxon>
        <taxon>Lactucinae</taxon>
        <taxon>Lactuca</taxon>
    </lineage>
</organism>
<feature type="transmembrane region" description="Helical" evidence="1">
    <location>
        <begin position="303"/>
        <end position="321"/>
    </location>
</feature>
<evidence type="ECO:0000256" key="1">
    <source>
        <dbReference type="SAM" id="Phobius"/>
    </source>
</evidence>